<organism evidence="10 11">
    <name type="scientific">Trichomonascus ciferrii</name>
    <dbReference type="NCBI Taxonomy" id="44093"/>
    <lineage>
        <taxon>Eukaryota</taxon>
        <taxon>Fungi</taxon>
        <taxon>Dikarya</taxon>
        <taxon>Ascomycota</taxon>
        <taxon>Saccharomycotina</taxon>
        <taxon>Dipodascomycetes</taxon>
        <taxon>Dipodascales</taxon>
        <taxon>Trichomonascaceae</taxon>
        <taxon>Trichomonascus</taxon>
        <taxon>Trichomonascus ciferrii complex</taxon>
    </lineage>
</organism>
<dbReference type="AlphaFoldDB" id="A0A642V708"/>
<gene>
    <name evidence="10" type="ORF">TRICI_004085</name>
</gene>
<dbReference type="GO" id="GO:0000027">
    <property type="term" value="P:ribosomal large subunit assembly"/>
    <property type="evidence" value="ECO:0007669"/>
    <property type="project" value="TreeGrafter"/>
</dbReference>
<comment type="function">
    <text evidence="1">Required for efficient biogenesis of the 60S ribosomal subunit.</text>
</comment>
<evidence type="ECO:0000313" key="11">
    <source>
        <dbReference type="Proteomes" id="UP000761534"/>
    </source>
</evidence>
<dbReference type="InterPro" id="IPR028217">
    <property type="entry name" value="Rsa3_C"/>
</dbReference>
<dbReference type="EMBL" id="SWFS01000306">
    <property type="protein sequence ID" value="KAA8910651.1"/>
    <property type="molecule type" value="Genomic_DNA"/>
</dbReference>
<feature type="domain" description="Ribosome-assembly protein 3 C-terminal" evidence="9">
    <location>
        <begin position="42"/>
        <end position="87"/>
    </location>
</feature>
<keyword evidence="11" id="KW-1185">Reference proteome</keyword>
<keyword evidence="6" id="KW-0539">Nucleus</keyword>
<dbReference type="PANTHER" id="PTHR28127">
    <property type="entry name" value="RIBOSOME ASSEMBLY PROTEIN 3"/>
    <property type="match status" value="1"/>
</dbReference>
<feature type="region of interest" description="Disordered" evidence="8">
    <location>
        <begin position="1"/>
        <end position="22"/>
    </location>
</feature>
<keyword evidence="7" id="KW-0687">Ribonucleoprotein</keyword>
<dbReference type="InterPro" id="IPR051898">
    <property type="entry name" value="Ribosome_Assembly_3"/>
</dbReference>
<evidence type="ECO:0000256" key="2">
    <source>
        <dbReference type="ARBA" id="ARBA00004604"/>
    </source>
</evidence>
<dbReference type="OrthoDB" id="69550at2759"/>
<name>A0A642V708_9ASCO</name>
<evidence type="ECO:0000313" key="10">
    <source>
        <dbReference type="EMBL" id="KAA8910651.1"/>
    </source>
</evidence>
<dbReference type="Pfam" id="PF14615">
    <property type="entry name" value="Rsa3"/>
    <property type="match status" value="1"/>
</dbReference>
<dbReference type="PANTHER" id="PTHR28127:SF1">
    <property type="entry name" value="RIBOSOME ASSEMBLY PROTEIN 3"/>
    <property type="match status" value="1"/>
</dbReference>
<comment type="subcellular location">
    <subcellularLocation>
        <location evidence="2">Nucleus</location>
        <location evidence="2">Nucleolus</location>
    </subcellularLocation>
</comment>
<sequence>MDIDIDIDPESNQQHSKIKTVEPHPKTLLPEELASTSDDKTFQDYYVQLMTSEFSDDLDKLRQSKDFNEKSLYLLIQGLKEGAKMYSKEEAQILSANNQ</sequence>
<evidence type="ECO:0000259" key="9">
    <source>
        <dbReference type="Pfam" id="PF14615"/>
    </source>
</evidence>
<evidence type="ECO:0000256" key="6">
    <source>
        <dbReference type="ARBA" id="ARBA00023242"/>
    </source>
</evidence>
<proteinExistence type="inferred from homology"/>
<reference evidence="10" key="1">
    <citation type="journal article" date="2019" name="G3 (Bethesda)">
        <title>Genome Assemblies of Two Rare Opportunistic Yeast Pathogens: Diutina rugosa (syn. Candida rugosa) and Trichomonascus ciferrii (syn. Candida ciferrii).</title>
        <authorList>
            <person name="Mixao V."/>
            <person name="Saus E."/>
            <person name="Hansen A.P."/>
            <person name="Lass-Florl C."/>
            <person name="Gabaldon T."/>
        </authorList>
    </citation>
    <scope>NUCLEOTIDE SEQUENCE</scope>
    <source>
        <strain evidence="10">CBS 4856</strain>
    </source>
</reference>
<evidence type="ECO:0000256" key="7">
    <source>
        <dbReference type="ARBA" id="ARBA00023274"/>
    </source>
</evidence>
<comment type="similarity">
    <text evidence="3">Belongs to the RSA3 family.</text>
</comment>
<keyword evidence="5" id="KW-0690">Ribosome biogenesis</keyword>
<dbReference type="GO" id="GO:0030687">
    <property type="term" value="C:preribosome, large subunit precursor"/>
    <property type="evidence" value="ECO:0007669"/>
    <property type="project" value="TreeGrafter"/>
</dbReference>
<protein>
    <recommendedName>
        <fullName evidence="4">Ribosome assembly protein 3</fullName>
    </recommendedName>
</protein>
<evidence type="ECO:0000256" key="1">
    <source>
        <dbReference type="ARBA" id="ARBA00003035"/>
    </source>
</evidence>
<evidence type="ECO:0000256" key="3">
    <source>
        <dbReference type="ARBA" id="ARBA00006256"/>
    </source>
</evidence>
<evidence type="ECO:0000256" key="8">
    <source>
        <dbReference type="SAM" id="MobiDB-lite"/>
    </source>
</evidence>
<dbReference type="Proteomes" id="UP000761534">
    <property type="component" value="Unassembled WGS sequence"/>
</dbReference>
<accession>A0A642V708</accession>
<evidence type="ECO:0000256" key="5">
    <source>
        <dbReference type="ARBA" id="ARBA00022517"/>
    </source>
</evidence>
<comment type="caution">
    <text evidence="10">The sequence shown here is derived from an EMBL/GenBank/DDBJ whole genome shotgun (WGS) entry which is preliminary data.</text>
</comment>
<dbReference type="GO" id="GO:0005730">
    <property type="term" value="C:nucleolus"/>
    <property type="evidence" value="ECO:0007669"/>
    <property type="project" value="UniProtKB-SubCell"/>
</dbReference>
<dbReference type="VEuPathDB" id="FungiDB:TRICI_004085"/>
<evidence type="ECO:0000256" key="4">
    <source>
        <dbReference type="ARBA" id="ARBA00015339"/>
    </source>
</evidence>